<dbReference type="PANTHER" id="PTHR30026">
    <property type="entry name" value="OUTER MEMBRANE PROTEIN TOLC"/>
    <property type="match status" value="1"/>
</dbReference>
<keyword evidence="8" id="KW-0732">Signal</keyword>
<keyword evidence="7" id="KW-0998">Cell outer membrane</keyword>
<dbReference type="Gene3D" id="1.20.1600.10">
    <property type="entry name" value="Outer membrane efflux proteins (OEP)"/>
    <property type="match status" value="1"/>
</dbReference>
<dbReference type="Proteomes" id="UP000190541">
    <property type="component" value="Unassembled WGS sequence"/>
</dbReference>
<evidence type="ECO:0000313" key="10">
    <source>
        <dbReference type="Proteomes" id="UP000190541"/>
    </source>
</evidence>
<evidence type="ECO:0000256" key="2">
    <source>
        <dbReference type="ARBA" id="ARBA00007613"/>
    </source>
</evidence>
<organism evidence="9 10">
    <name type="scientific">Parapedobacter luteus</name>
    <dbReference type="NCBI Taxonomy" id="623280"/>
    <lineage>
        <taxon>Bacteria</taxon>
        <taxon>Pseudomonadati</taxon>
        <taxon>Bacteroidota</taxon>
        <taxon>Sphingobacteriia</taxon>
        <taxon>Sphingobacteriales</taxon>
        <taxon>Sphingobacteriaceae</taxon>
        <taxon>Parapedobacter</taxon>
    </lineage>
</organism>
<evidence type="ECO:0000256" key="4">
    <source>
        <dbReference type="ARBA" id="ARBA00022452"/>
    </source>
</evidence>
<dbReference type="GO" id="GO:0015562">
    <property type="term" value="F:efflux transmembrane transporter activity"/>
    <property type="evidence" value="ECO:0007669"/>
    <property type="project" value="InterPro"/>
</dbReference>
<dbReference type="SUPFAM" id="SSF56954">
    <property type="entry name" value="Outer membrane efflux proteins (OEP)"/>
    <property type="match status" value="1"/>
</dbReference>
<dbReference type="GO" id="GO:0015288">
    <property type="term" value="F:porin activity"/>
    <property type="evidence" value="ECO:0007669"/>
    <property type="project" value="TreeGrafter"/>
</dbReference>
<protein>
    <submittedName>
        <fullName evidence="9">Outer membrane efflux protein</fullName>
    </submittedName>
</protein>
<keyword evidence="10" id="KW-1185">Reference proteome</keyword>
<name>A0A1T5C6K3_9SPHI</name>
<evidence type="ECO:0000313" key="9">
    <source>
        <dbReference type="EMBL" id="SKB55045.1"/>
    </source>
</evidence>
<dbReference type="Pfam" id="PF02321">
    <property type="entry name" value="OEP"/>
    <property type="match status" value="1"/>
</dbReference>
<accession>A0A1T5C6K3</accession>
<keyword evidence="5" id="KW-0812">Transmembrane</keyword>
<feature type="chain" id="PRO_5012482167" evidence="8">
    <location>
        <begin position="21"/>
        <end position="227"/>
    </location>
</feature>
<dbReference type="RefSeq" id="WP_079716615.1">
    <property type="nucleotide sequence ID" value="NZ_FUYS01000004.1"/>
</dbReference>
<evidence type="ECO:0000256" key="6">
    <source>
        <dbReference type="ARBA" id="ARBA00023136"/>
    </source>
</evidence>
<gene>
    <name evidence="9" type="ORF">SAMN05660226_01903</name>
</gene>
<dbReference type="EMBL" id="FUYS01000004">
    <property type="protein sequence ID" value="SKB55045.1"/>
    <property type="molecule type" value="Genomic_DNA"/>
</dbReference>
<evidence type="ECO:0000256" key="5">
    <source>
        <dbReference type="ARBA" id="ARBA00022692"/>
    </source>
</evidence>
<dbReference type="GO" id="GO:0009279">
    <property type="term" value="C:cell outer membrane"/>
    <property type="evidence" value="ECO:0007669"/>
    <property type="project" value="UniProtKB-SubCell"/>
</dbReference>
<keyword evidence="4" id="KW-1134">Transmembrane beta strand</keyword>
<keyword evidence="6" id="KW-0472">Membrane</keyword>
<dbReference type="GO" id="GO:1990281">
    <property type="term" value="C:efflux pump complex"/>
    <property type="evidence" value="ECO:0007669"/>
    <property type="project" value="TreeGrafter"/>
</dbReference>
<reference evidence="9" key="1">
    <citation type="submission" date="2017-02" db="EMBL/GenBank/DDBJ databases">
        <authorList>
            <person name="Peterson S.W."/>
        </authorList>
    </citation>
    <scope>NUCLEOTIDE SEQUENCE [LARGE SCALE GENOMIC DNA]</scope>
    <source>
        <strain evidence="9">DSM 22899</strain>
    </source>
</reference>
<evidence type="ECO:0000256" key="3">
    <source>
        <dbReference type="ARBA" id="ARBA00022448"/>
    </source>
</evidence>
<dbReference type="InterPro" id="IPR051906">
    <property type="entry name" value="TolC-like"/>
</dbReference>
<dbReference type="PANTHER" id="PTHR30026:SF20">
    <property type="entry name" value="OUTER MEMBRANE PROTEIN TOLC"/>
    <property type="match status" value="1"/>
</dbReference>
<proteinExistence type="inferred from homology"/>
<comment type="similarity">
    <text evidence="2">Belongs to the outer membrane factor (OMF) (TC 1.B.17) family.</text>
</comment>
<evidence type="ECO:0000256" key="1">
    <source>
        <dbReference type="ARBA" id="ARBA00004442"/>
    </source>
</evidence>
<dbReference type="STRING" id="623280.SAMN05660226_01903"/>
<keyword evidence="3" id="KW-0813">Transport</keyword>
<dbReference type="InterPro" id="IPR003423">
    <property type="entry name" value="OMP_efflux"/>
</dbReference>
<evidence type="ECO:0000256" key="7">
    <source>
        <dbReference type="ARBA" id="ARBA00023237"/>
    </source>
</evidence>
<dbReference type="AlphaFoldDB" id="A0A1T5C6K3"/>
<comment type="subcellular location">
    <subcellularLocation>
        <location evidence="1">Cell outer membrane</location>
    </subcellularLocation>
</comment>
<evidence type="ECO:0000256" key="8">
    <source>
        <dbReference type="SAM" id="SignalP"/>
    </source>
</evidence>
<sequence>MKEFKLTVCLLMVCSVMVRAQDATVIGNMNEKQLERFIELAKAYYPQLKVMELNEEKAKSLYRSQPVGYLDMFNVSYFYRPNERAALSPDNPYVFNGFQYGININLSSLIQRPFLTKQAKADYKITQLERQAYERTLENEVKKRYYEYILVLEDYKVKTQAASDSKMLLQDAQLKFERGEVDIESYSTIKSAVSSSQAEILQAEMNLLVAKDALEEIIGVKLTDIEK</sequence>
<dbReference type="OrthoDB" id="793488at2"/>
<feature type="signal peptide" evidence="8">
    <location>
        <begin position="1"/>
        <end position="20"/>
    </location>
</feature>